<evidence type="ECO:0000313" key="3">
    <source>
        <dbReference type="Proteomes" id="UP001061958"/>
    </source>
</evidence>
<dbReference type="OrthoDB" id="10334643at2759"/>
<keyword evidence="1" id="KW-1133">Transmembrane helix</keyword>
<sequence length="105" mass="11850">MAPSLHKLLVYPSGIISLGAVVALYHLQHSKLPEENRKIGKIFSFSTSAPVTQTSKQVLREEEPSKECDCLPLWQCMTSGQDDCSSLEQELRLCMERNKKRSTQL</sequence>
<evidence type="ECO:0000313" key="2">
    <source>
        <dbReference type="EMBL" id="GJQ15654.1"/>
    </source>
</evidence>
<organism evidence="2 3">
    <name type="scientific">Galdieria partita</name>
    <dbReference type="NCBI Taxonomy" id="83374"/>
    <lineage>
        <taxon>Eukaryota</taxon>
        <taxon>Rhodophyta</taxon>
        <taxon>Bangiophyceae</taxon>
        <taxon>Galdieriales</taxon>
        <taxon>Galdieriaceae</taxon>
        <taxon>Galdieria</taxon>
    </lineage>
</organism>
<evidence type="ECO:0000256" key="1">
    <source>
        <dbReference type="SAM" id="Phobius"/>
    </source>
</evidence>
<comment type="caution">
    <text evidence="2">The sequence shown here is derived from an EMBL/GenBank/DDBJ whole genome shotgun (WGS) entry which is preliminary data.</text>
</comment>
<accession>A0A9C7UTR0</accession>
<reference evidence="2" key="2">
    <citation type="submission" date="2022-01" db="EMBL/GenBank/DDBJ databases">
        <authorList>
            <person name="Hirooka S."/>
            <person name="Miyagishima S.Y."/>
        </authorList>
    </citation>
    <scope>NUCLEOTIDE SEQUENCE</scope>
    <source>
        <strain evidence="2">NBRC 102759</strain>
    </source>
</reference>
<reference evidence="2" key="1">
    <citation type="journal article" date="2022" name="Proc. Natl. Acad. Sci. U.S.A.">
        <title>Life cycle and functional genomics of the unicellular red alga Galdieria for elucidating algal and plant evolution and industrial use.</title>
        <authorList>
            <person name="Hirooka S."/>
            <person name="Itabashi T."/>
            <person name="Ichinose T.M."/>
            <person name="Onuma R."/>
            <person name="Fujiwara T."/>
            <person name="Yamashita S."/>
            <person name="Jong L.W."/>
            <person name="Tomita R."/>
            <person name="Iwane A.H."/>
            <person name="Miyagishima S.Y."/>
        </authorList>
    </citation>
    <scope>NUCLEOTIDE SEQUENCE</scope>
    <source>
        <strain evidence="2">NBRC 102759</strain>
    </source>
</reference>
<keyword evidence="1" id="KW-0812">Transmembrane</keyword>
<gene>
    <name evidence="2" type="ORF">GpartN1_g7445.t1</name>
</gene>
<dbReference type="Proteomes" id="UP001061958">
    <property type="component" value="Unassembled WGS sequence"/>
</dbReference>
<feature type="transmembrane region" description="Helical" evidence="1">
    <location>
        <begin position="6"/>
        <end position="27"/>
    </location>
</feature>
<keyword evidence="3" id="KW-1185">Reference proteome</keyword>
<protein>
    <submittedName>
        <fullName evidence="2">Uncharacterized protein</fullName>
    </submittedName>
</protein>
<dbReference type="EMBL" id="BQMJ01000072">
    <property type="protein sequence ID" value="GJQ15654.1"/>
    <property type="molecule type" value="Genomic_DNA"/>
</dbReference>
<keyword evidence="1" id="KW-0472">Membrane</keyword>
<dbReference type="AlphaFoldDB" id="A0A9C7UTR0"/>
<proteinExistence type="predicted"/>
<name>A0A9C7UTR0_9RHOD</name>